<dbReference type="PANTHER" id="PTHR33627">
    <property type="entry name" value="TRANSPOSASE"/>
    <property type="match status" value="1"/>
</dbReference>
<dbReference type="NCBIfam" id="NF033540">
    <property type="entry name" value="transpos_IS701"/>
    <property type="match status" value="1"/>
</dbReference>
<dbReference type="RefSeq" id="WP_145269662.1">
    <property type="nucleotide sequence ID" value="NZ_CP036426.1"/>
</dbReference>
<sequence>MDEHQLLALKPELDRFLDRFAPLFGRDENRAHARRFVQGLLHGGERRSIENIAQATSGGPVRSLQAFISTGAWSDGAILRQMRGAVLELLADDDAAWNAAETGFPKKGTKSVGVRRQYSGTLGRTDNCQVAVFADYCSAKGHTFLDRRLFLPEEWAGDGERREEAGVPAGVIFRTKPELALAMAADAVAEGVPFRWVGGDGVYGDSPTFVQGVRQLGKRYVLDSSADARVWTGEPRVIPPEERPRPRRGRPCTQPLVVGEAKRVDEVVAALPATAWRRLTVAEGSQGPRVYEYAELWAWFSEGGLPGPRERLLVRRSLGQEPELKYHRSHAPAEVPLSKLAQVRATRWTIEEDIQSAKGECGLDEYETRGWVGWHHHTALSMLALAFLVLQRVRLGGKSVADERAGGACPVDSPAGGVGVGRRRDPAVVGVAPRAEPAGRRQPSQAASRRAAAARRGK</sequence>
<evidence type="ECO:0000256" key="1">
    <source>
        <dbReference type="SAM" id="MobiDB-lite"/>
    </source>
</evidence>
<feature type="compositionally biased region" description="Low complexity" evidence="1">
    <location>
        <begin position="440"/>
        <end position="451"/>
    </location>
</feature>
<proteinExistence type="predicted"/>
<accession>A0A518H1D3</accession>
<dbReference type="KEGG" id="tpla:ElP_25290"/>
<dbReference type="PANTHER" id="PTHR33627:SF1">
    <property type="entry name" value="TRANSPOSASE"/>
    <property type="match status" value="1"/>
</dbReference>
<feature type="domain" description="Transposase IS701-like DDE" evidence="2">
    <location>
        <begin position="19"/>
        <end position="288"/>
    </location>
</feature>
<organism evidence="3 4">
    <name type="scientific">Tautonia plasticadhaerens</name>
    <dbReference type="NCBI Taxonomy" id="2527974"/>
    <lineage>
        <taxon>Bacteria</taxon>
        <taxon>Pseudomonadati</taxon>
        <taxon>Planctomycetota</taxon>
        <taxon>Planctomycetia</taxon>
        <taxon>Isosphaerales</taxon>
        <taxon>Isosphaeraceae</taxon>
        <taxon>Tautonia</taxon>
    </lineage>
</organism>
<dbReference type="OrthoDB" id="5525203at2"/>
<keyword evidence="4" id="KW-1185">Reference proteome</keyword>
<evidence type="ECO:0000313" key="3">
    <source>
        <dbReference type="EMBL" id="QDV34638.1"/>
    </source>
</evidence>
<dbReference type="EMBL" id="CP036426">
    <property type="protein sequence ID" value="QDV34638.1"/>
    <property type="molecule type" value="Genomic_DNA"/>
</dbReference>
<feature type="region of interest" description="Disordered" evidence="1">
    <location>
        <begin position="414"/>
        <end position="458"/>
    </location>
</feature>
<evidence type="ECO:0000313" key="4">
    <source>
        <dbReference type="Proteomes" id="UP000317835"/>
    </source>
</evidence>
<name>A0A518H1D3_9BACT</name>
<dbReference type="Pfam" id="PF13546">
    <property type="entry name" value="DDE_5"/>
    <property type="match status" value="1"/>
</dbReference>
<dbReference type="InterPro" id="IPR038721">
    <property type="entry name" value="IS701-like_DDE_dom"/>
</dbReference>
<dbReference type="SUPFAM" id="SSF53098">
    <property type="entry name" value="Ribonuclease H-like"/>
    <property type="match status" value="1"/>
</dbReference>
<evidence type="ECO:0000259" key="2">
    <source>
        <dbReference type="Pfam" id="PF13546"/>
    </source>
</evidence>
<reference evidence="3 4" key="1">
    <citation type="submission" date="2019-02" db="EMBL/GenBank/DDBJ databases">
        <title>Deep-cultivation of Planctomycetes and their phenomic and genomic characterization uncovers novel biology.</title>
        <authorList>
            <person name="Wiegand S."/>
            <person name="Jogler M."/>
            <person name="Boedeker C."/>
            <person name="Pinto D."/>
            <person name="Vollmers J."/>
            <person name="Rivas-Marin E."/>
            <person name="Kohn T."/>
            <person name="Peeters S.H."/>
            <person name="Heuer A."/>
            <person name="Rast P."/>
            <person name="Oberbeckmann S."/>
            <person name="Bunk B."/>
            <person name="Jeske O."/>
            <person name="Meyerdierks A."/>
            <person name="Storesund J.E."/>
            <person name="Kallscheuer N."/>
            <person name="Luecker S."/>
            <person name="Lage O.M."/>
            <person name="Pohl T."/>
            <person name="Merkel B.J."/>
            <person name="Hornburger P."/>
            <person name="Mueller R.-W."/>
            <person name="Bruemmer F."/>
            <person name="Labrenz M."/>
            <person name="Spormann A.M."/>
            <person name="Op den Camp H."/>
            <person name="Overmann J."/>
            <person name="Amann R."/>
            <person name="Jetten M.S.M."/>
            <person name="Mascher T."/>
            <person name="Medema M.H."/>
            <person name="Devos D.P."/>
            <person name="Kaster A.-K."/>
            <person name="Ovreas L."/>
            <person name="Rohde M."/>
            <person name="Galperin M.Y."/>
            <person name="Jogler C."/>
        </authorList>
    </citation>
    <scope>NUCLEOTIDE SEQUENCE [LARGE SCALE GENOMIC DNA]</scope>
    <source>
        <strain evidence="3 4">ElP</strain>
    </source>
</reference>
<dbReference type="InterPro" id="IPR039365">
    <property type="entry name" value="IS701-like"/>
</dbReference>
<gene>
    <name evidence="3" type="ORF">ElP_25290</name>
</gene>
<dbReference type="AlphaFoldDB" id="A0A518H1D3"/>
<dbReference type="InterPro" id="IPR012337">
    <property type="entry name" value="RNaseH-like_sf"/>
</dbReference>
<dbReference type="Proteomes" id="UP000317835">
    <property type="component" value="Chromosome"/>
</dbReference>
<protein>
    <recommendedName>
        <fullName evidence="2">Transposase IS701-like DDE domain-containing protein</fullName>
    </recommendedName>
</protein>